<dbReference type="GO" id="GO:0000155">
    <property type="term" value="F:phosphorelay sensor kinase activity"/>
    <property type="evidence" value="ECO:0007669"/>
    <property type="project" value="InterPro"/>
</dbReference>
<protein>
    <recommendedName>
        <fullName evidence="2">histidine kinase</fullName>
        <ecNumber evidence="2">2.7.13.3</ecNumber>
    </recommendedName>
</protein>
<dbReference type="InterPro" id="IPR004358">
    <property type="entry name" value="Sig_transdc_His_kin-like_C"/>
</dbReference>
<dbReference type="EMBL" id="CP021425">
    <property type="protein sequence ID" value="ARU55195.1"/>
    <property type="molecule type" value="Genomic_DNA"/>
</dbReference>
<keyword evidence="7" id="KW-0175">Coiled coil</keyword>
<feature type="domain" description="Histidine kinase" evidence="9">
    <location>
        <begin position="443"/>
        <end position="661"/>
    </location>
</feature>
<dbReference type="CDD" id="cd00082">
    <property type="entry name" value="HisKA"/>
    <property type="match status" value="1"/>
</dbReference>
<feature type="transmembrane region" description="Helical" evidence="8">
    <location>
        <begin position="383"/>
        <end position="400"/>
    </location>
</feature>
<dbReference type="SUPFAM" id="SSF52172">
    <property type="entry name" value="CheY-like"/>
    <property type="match status" value="1"/>
</dbReference>
<keyword evidence="12" id="KW-1185">Reference proteome</keyword>
<dbReference type="Pfam" id="PF02518">
    <property type="entry name" value="HATPase_c"/>
    <property type="match status" value="1"/>
</dbReference>
<dbReference type="InterPro" id="IPR003594">
    <property type="entry name" value="HATPase_dom"/>
</dbReference>
<feature type="domain" description="Response regulatory" evidence="10">
    <location>
        <begin position="678"/>
        <end position="795"/>
    </location>
</feature>
<sequence>MQIPTTFILPARLQSLSIMQIVMFWMLLILSIGAGAKETLSEVETKTAFIYRFIEHTTWPEEARLDTIRVGFYGRDEALFDEFQSVVGSLSVRGKAITLHRVDSILQARPMQVVIVSKEETVHLEDISSYLVKTGTLVISDGAINKNLVMINFTYHDNKHLSFEVNKSNIVYEGLTISNDVLLYGGTEIEVATLYKEIEYSLRKIKDQLQAQKKELALHIEEINRQELDIIGQKAEIERYKKDIDSANALLSQKANQLQQRQAMLTQAEADLQQKNSALRNKARELSAAEELVLEKNTELEIKEIALQHVEDELGSSKRNLSERDKALKIKELEVRQLEKSIEKNVGILQALQKNIEQKEGLLKQTSQQVEDQSHTITSQRNVIVIALIALLCVSIAIILKQKAALKRERKLLEIEEQLVSAQKDSIKAYESSLKLKNDFLTAINHELRTPMNGIKGAIETVELDSMDSMRTALDMIDRSSLEMMRLITDILDYTEIQSNQMVVQVENVNIQTMFKSVKSSIEKRCELKDLKLIWIEKEIPGWLRIDSRKVENVIEKLLDNAVKFTQHGEVRFIASCDTSVQPWQLVCMVEDTGPGIEVEYQGKIFDAFQQRESGFDRNYSGLGIGLSICKELLLQIGGDIKVESDGHKGSRFTVCFNVKEGTPMLVDPEQVVDTSLPVLIVEDNPVNQKILQKMLTKLGFDSILANNGDEALKLLRLHDVCLVLMDLQMPVMDGFTCTQEIRAKKDYQRDIPVIAVTANLTDVTAAQCLTCGMNAYLGKPVKLDTLRSTIAEHLAVSDIKLVAHQD</sequence>
<name>A0A1Y0I6P1_9GAMM</name>
<dbReference type="Gene3D" id="1.10.287.130">
    <property type="match status" value="1"/>
</dbReference>
<keyword evidence="4" id="KW-0808">Transferase</keyword>
<dbReference type="PANTHER" id="PTHR43047">
    <property type="entry name" value="TWO-COMPONENT HISTIDINE PROTEIN KINASE"/>
    <property type="match status" value="1"/>
</dbReference>
<feature type="modified residue" description="4-aspartylphosphate" evidence="6">
    <location>
        <position position="727"/>
    </location>
</feature>
<dbReference type="Gene3D" id="3.40.50.2300">
    <property type="match status" value="1"/>
</dbReference>
<dbReference type="EC" id="2.7.13.3" evidence="2"/>
<dbReference type="SMART" id="SM00388">
    <property type="entry name" value="HisKA"/>
    <property type="match status" value="1"/>
</dbReference>
<evidence type="ECO:0000259" key="10">
    <source>
        <dbReference type="PROSITE" id="PS50110"/>
    </source>
</evidence>
<dbReference type="Gene3D" id="3.30.565.10">
    <property type="entry name" value="Histidine kinase-like ATPase, C-terminal domain"/>
    <property type="match status" value="1"/>
</dbReference>
<evidence type="ECO:0000256" key="1">
    <source>
        <dbReference type="ARBA" id="ARBA00000085"/>
    </source>
</evidence>
<keyword evidence="8" id="KW-0472">Membrane</keyword>
<evidence type="ECO:0000256" key="7">
    <source>
        <dbReference type="SAM" id="Coils"/>
    </source>
</evidence>
<keyword evidence="3 6" id="KW-0597">Phosphoprotein</keyword>
<dbReference type="InterPro" id="IPR003661">
    <property type="entry name" value="HisK_dim/P_dom"/>
</dbReference>
<dbReference type="PROSITE" id="PS50110">
    <property type="entry name" value="RESPONSE_REGULATORY"/>
    <property type="match status" value="1"/>
</dbReference>
<dbReference type="OrthoDB" id="2521613at2"/>
<dbReference type="Pfam" id="PF13689">
    <property type="entry name" value="DUF4154"/>
    <property type="match status" value="1"/>
</dbReference>
<evidence type="ECO:0000256" key="8">
    <source>
        <dbReference type="SAM" id="Phobius"/>
    </source>
</evidence>
<keyword evidence="8" id="KW-0812">Transmembrane</keyword>
<dbReference type="PROSITE" id="PS50109">
    <property type="entry name" value="HIS_KIN"/>
    <property type="match status" value="1"/>
</dbReference>
<dbReference type="SUPFAM" id="SSF47384">
    <property type="entry name" value="Homodimeric domain of signal transducing histidine kinase"/>
    <property type="match status" value="1"/>
</dbReference>
<dbReference type="GO" id="GO:0005886">
    <property type="term" value="C:plasma membrane"/>
    <property type="evidence" value="ECO:0007669"/>
    <property type="project" value="TreeGrafter"/>
</dbReference>
<dbReference type="GO" id="GO:0009927">
    <property type="term" value="F:histidine phosphotransfer kinase activity"/>
    <property type="evidence" value="ECO:0007669"/>
    <property type="project" value="TreeGrafter"/>
</dbReference>
<dbReference type="SMART" id="SM00387">
    <property type="entry name" value="HATPase_c"/>
    <property type="match status" value="1"/>
</dbReference>
<evidence type="ECO:0000259" key="9">
    <source>
        <dbReference type="PROSITE" id="PS50109"/>
    </source>
</evidence>
<dbReference type="CDD" id="cd17546">
    <property type="entry name" value="REC_hyHK_CKI1_RcsC-like"/>
    <property type="match status" value="1"/>
</dbReference>
<evidence type="ECO:0000256" key="6">
    <source>
        <dbReference type="PROSITE-ProRule" id="PRU00169"/>
    </source>
</evidence>
<feature type="coiled-coil region" evidence="7">
    <location>
        <begin position="195"/>
        <end position="292"/>
    </location>
</feature>
<evidence type="ECO:0000313" key="11">
    <source>
        <dbReference type="EMBL" id="ARU55195.1"/>
    </source>
</evidence>
<dbReference type="Proteomes" id="UP000196027">
    <property type="component" value="Chromosome"/>
</dbReference>
<dbReference type="InterPro" id="IPR011006">
    <property type="entry name" value="CheY-like_superfamily"/>
</dbReference>
<evidence type="ECO:0000256" key="4">
    <source>
        <dbReference type="ARBA" id="ARBA00022679"/>
    </source>
</evidence>
<dbReference type="Pfam" id="PF00072">
    <property type="entry name" value="Response_reg"/>
    <property type="match status" value="1"/>
</dbReference>
<organism evidence="11 12">
    <name type="scientific">Oleiphilus messinensis</name>
    <dbReference type="NCBI Taxonomy" id="141451"/>
    <lineage>
        <taxon>Bacteria</taxon>
        <taxon>Pseudomonadati</taxon>
        <taxon>Pseudomonadota</taxon>
        <taxon>Gammaproteobacteria</taxon>
        <taxon>Oceanospirillales</taxon>
        <taxon>Oleiphilaceae</taxon>
        <taxon>Oleiphilus</taxon>
    </lineage>
</organism>
<dbReference type="InterPro" id="IPR025293">
    <property type="entry name" value="YfiR/HmsC-like"/>
</dbReference>
<keyword evidence="5 11" id="KW-0418">Kinase</keyword>
<evidence type="ECO:0000313" key="12">
    <source>
        <dbReference type="Proteomes" id="UP000196027"/>
    </source>
</evidence>
<accession>A0A1Y0I6P1</accession>
<dbReference type="PANTHER" id="PTHR43047:SF72">
    <property type="entry name" value="OSMOSENSING HISTIDINE PROTEIN KINASE SLN1"/>
    <property type="match status" value="1"/>
</dbReference>
<dbReference type="SUPFAM" id="SSF55874">
    <property type="entry name" value="ATPase domain of HSP90 chaperone/DNA topoisomerase II/histidine kinase"/>
    <property type="match status" value="1"/>
</dbReference>
<feature type="transmembrane region" description="Helical" evidence="8">
    <location>
        <begin position="16"/>
        <end position="36"/>
    </location>
</feature>
<evidence type="ECO:0000256" key="5">
    <source>
        <dbReference type="ARBA" id="ARBA00022777"/>
    </source>
</evidence>
<proteinExistence type="predicted"/>
<keyword evidence="8" id="KW-1133">Transmembrane helix</keyword>
<dbReference type="KEGG" id="ome:OLMES_1110"/>
<dbReference type="InterPro" id="IPR005467">
    <property type="entry name" value="His_kinase_dom"/>
</dbReference>
<dbReference type="Pfam" id="PF00512">
    <property type="entry name" value="HisKA"/>
    <property type="match status" value="1"/>
</dbReference>
<dbReference type="InterPro" id="IPR036097">
    <property type="entry name" value="HisK_dim/P_sf"/>
</dbReference>
<dbReference type="InterPro" id="IPR036890">
    <property type="entry name" value="HATPase_C_sf"/>
</dbReference>
<evidence type="ECO:0000256" key="2">
    <source>
        <dbReference type="ARBA" id="ARBA00012438"/>
    </source>
</evidence>
<dbReference type="AlphaFoldDB" id="A0A1Y0I6P1"/>
<dbReference type="RefSeq" id="WP_087460323.1">
    <property type="nucleotide sequence ID" value="NZ_CP021425.1"/>
</dbReference>
<comment type="catalytic activity">
    <reaction evidence="1">
        <text>ATP + protein L-histidine = ADP + protein N-phospho-L-histidine.</text>
        <dbReference type="EC" id="2.7.13.3"/>
    </reaction>
</comment>
<gene>
    <name evidence="11" type="ORF">OLMES_1110</name>
</gene>
<dbReference type="PRINTS" id="PR00344">
    <property type="entry name" value="BCTRLSENSOR"/>
</dbReference>
<reference evidence="11 12" key="1">
    <citation type="submission" date="2017-05" db="EMBL/GenBank/DDBJ databases">
        <title>Genomic insights into alkan degradation activity of Oleiphilus messinensis.</title>
        <authorList>
            <person name="Kozyavkin S.A."/>
            <person name="Slesarev A.I."/>
            <person name="Golyshin P.N."/>
            <person name="Korzhenkov A."/>
            <person name="Golyshina O.N."/>
            <person name="Toshchakov S.V."/>
        </authorList>
    </citation>
    <scope>NUCLEOTIDE SEQUENCE [LARGE SCALE GENOMIC DNA]</scope>
    <source>
        <strain evidence="11 12">ME102</strain>
    </source>
</reference>
<dbReference type="SMART" id="SM00448">
    <property type="entry name" value="REC"/>
    <property type="match status" value="1"/>
</dbReference>
<dbReference type="InterPro" id="IPR001789">
    <property type="entry name" value="Sig_transdc_resp-reg_receiver"/>
</dbReference>
<evidence type="ECO:0000256" key="3">
    <source>
        <dbReference type="ARBA" id="ARBA00022553"/>
    </source>
</evidence>